<name>A0ABT5HVQ5_9CAUL</name>
<proteinExistence type="predicted"/>
<dbReference type="EMBL" id="JAQQKX010000010">
    <property type="protein sequence ID" value="MDC7684160.1"/>
    <property type="molecule type" value="Genomic_DNA"/>
</dbReference>
<sequence length="219" mass="23268">MRQTPKTRRWCGYCHASALAVMMCLSFGLQACTVVSIEEDRMARAQQSDSFDARAYAEQVWAAKVVPAIDGRAQPVDTLLAALKTDAATTEKNFGRQAGEGSPFTYALKGEGTVTAVDASGPAGVATVRAGNTDVLIRTGPYVSGTTLRDSLAFISFNDFTNQLVYADVSKSLNEKALRANAAAIGALRVGQKVRFTGVFAHTADSAVRVTPVRLDVVS</sequence>
<dbReference type="Proteomes" id="UP001214854">
    <property type="component" value="Unassembled WGS sequence"/>
</dbReference>
<protein>
    <submittedName>
        <fullName evidence="2">DUF2291 domain-containing protein</fullName>
    </submittedName>
</protein>
<keyword evidence="3" id="KW-1185">Reference proteome</keyword>
<dbReference type="PROSITE" id="PS51257">
    <property type="entry name" value="PROKAR_LIPOPROTEIN"/>
    <property type="match status" value="1"/>
</dbReference>
<comment type="caution">
    <text evidence="2">The sequence shown here is derived from an EMBL/GenBank/DDBJ whole genome shotgun (WGS) entry which is preliminary data.</text>
</comment>
<feature type="signal peptide" evidence="1">
    <location>
        <begin position="1"/>
        <end position="31"/>
    </location>
</feature>
<dbReference type="InterPro" id="IPR036215">
    <property type="entry name" value="TM0957-like_sf"/>
</dbReference>
<dbReference type="Gene3D" id="2.40.50.420">
    <property type="entry name" value="Envelope glycoprotein gp160, DUF2291, alpha/beta domain"/>
    <property type="match status" value="1"/>
</dbReference>
<gene>
    <name evidence="2" type="ORF">PQU92_12790</name>
</gene>
<dbReference type="Gene3D" id="1.10.10.1260">
    <property type="entry name" value="Envelope glycoprotein gp160, DUF2291, helical domain"/>
    <property type="match status" value="1"/>
</dbReference>
<dbReference type="RefSeq" id="WP_272748612.1">
    <property type="nucleotide sequence ID" value="NZ_JAQQKX010000010.1"/>
</dbReference>
<reference evidence="2 3" key="1">
    <citation type="submission" date="2023-01" db="EMBL/GenBank/DDBJ databases">
        <title>Novel species of the genus Asticcacaulis isolated from rivers.</title>
        <authorList>
            <person name="Lu H."/>
        </authorList>
    </citation>
    <scope>NUCLEOTIDE SEQUENCE [LARGE SCALE GENOMIC DNA]</scope>
    <source>
        <strain evidence="2 3">BYS171W</strain>
    </source>
</reference>
<evidence type="ECO:0000313" key="2">
    <source>
        <dbReference type="EMBL" id="MDC7684160.1"/>
    </source>
</evidence>
<keyword evidence="1" id="KW-0732">Signal</keyword>
<dbReference type="PIRSF" id="PIRSF033535">
    <property type="entry name" value="UCP033535_plp"/>
    <property type="match status" value="1"/>
</dbReference>
<organism evidence="2 3">
    <name type="scientific">Asticcacaulis aquaticus</name>
    <dbReference type="NCBI Taxonomy" id="2984212"/>
    <lineage>
        <taxon>Bacteria</taxon>
        <taxon>Pseudomonadati</taxon>
        <taxon>Pseudomonadota</taxon>
        <taxon>Alphaproteobacteria</taxon>
        <taxon>Caulobacterales</taxon>
        <taxon>Caulobacteraceae</taxon>
        <taxon>Asticcacaulis</taxon>
    </lineage>
</organism>
<dbReference type="SUPFAM" id="SSF141318">
    <property type="entry name" value="TM0957-like"/>
    <property type="match status" value="1"/>
</dbReference>
<evidence type="ECO:0000313" key="3">
    <source>
        <dbReference type="Proteomes" id="UP001214854"/>
    </source>
</evidence>
<feature type="chain" id="PRO_5045210146" evidence="1">
    <location>
        <begin position="32"/>
        <end position="219"/>
    </location>
</feature>
<accession>A0ABT5HVQ5</accession>
<dbReference type="InterPro" id="IPR014582">
    <property type="entry name" value="UCP033535_lipo"/>
</dbReference>
<dbReference type="Pfam" id="PF10054">
    <property type="entry name" value="DUF2291"/>
    <property type="match status" value="1"/>
</dbReference>
<evidence type="ECO:0000256" key="1">
    <source>
        <dbReference type="SAM" id="SignalP"/>
    </source>
</evidence>